<evidence type="ECO:0000259" key="5">
    <source>
        <dbReference type="PROSITE" id="PS50987"/>
    </source>
</evidence>
<proteinExistence type="predicted"/>
<geneLocation type="plasmid" evidence="6 7">
    <name>unnamed1</name>
</geneLocation>
<dbReference type="Pfam" id="PF13412">
    <property type="entry name" value="HTH_24"/>
    <property type="match status" value="1"/>
</dbReference>
<dbReference type="PROSITE" id="PS50956">
    <property type="entry name" value="HTH_ASNC_2"/>
    <property type="match status" value="1"/>
</dbReference>
<dbReference type="PANTHER" id="PTHR30154">
    <property type="entry name" value="LEUCINE-RESPONSIVE REGULATORY PROTEIN"/>
    <property type="match status" value="1"/>
</dbReference>
<feature type="domain" description="HTH asnC-type" evidence="4">
    <location>
        <begin position="3"/>
        <end position="66"/>
    </location>
</feature>
<dbReference type="AlphaFoldDB" id="A0A7D5QD92"/>
<dbReference type="InterPro" id="IPR019888">
    <property type="entry name" value="Tscrpt_reg_AsnC-like"/>
</dbReference>
<keyword evidence="1" id="KW-0805">Transcription regulation</keyword>
<dbReference type="OrthoDB" id="57033at2157"/>
<dbReference type="GO" id="GO:0003700">
    <property type="term" value="F:DNA-binding transcription factor activity"/>
    <property type="evidence" value="ECO:0007669"/>
    <property type="project" value="InterPro"/>
</dbReference>
<dbReference type="PANTHER" id="PTHR30154:SF34">
    <property type="entry name" value="TRANSCRIPTIONAL REGULATOR AZLB"/>
    <property type="match status" value="1"/>
</dbReference>
<evidence type="ECO:0000313" key="6">
    <source>
        <dbReference type="EMBL" id="QLG64277.1"/>
    </source>
</evidence>
<dbReference type="SUPFAM" id="SSF46785">
    <property type="entry name" value="Winged helix' DNA-binding domain"/>
    <property type="match status" value="1"/>
</dbReference>
<dbReference type="RefSeq" id="WP_179270859.1">
    <property type="nucleotide sequence ID" value="NZ_CP058580.1"/>
</dbReference>
<dbReference type="InterPro" id="IPR036390">
    <property type="entry name" value="WH_DNA-bd_sf"/>
</dbReference>
<dbReference type="PROSITE" id="PS00519">
    <property type="entry name" value="HTH_ASNC_1"/>
    <property type="match status" value="1"/>
</dbReference>
<evidence type="ECO:0000259" key="4">
    <source>
        <dbReference type="PROSITE" id="PS50956"/>
    </source>
</evidence>
<evidence type="ECO:0000313" key="7">
    <source>
        <dbReference type="Proteomes" id="UP000509626"/>
    </source>
</evidence>
<evidence type="ECO:0000256" key="1">
    <source>
        <dbReference type="ARBA" id="ARBA00023015"/>
    </source>
</evidence>
<accession>A0A7D5QD92</accession>
<gene>
    <name evidence="6" type="ORF">HUG12_21070</name>
</gene>
<evidence type="ECO:0000256" key="2">
    <source>
        <dbReference type="ARBA" id="ARBA00023125"/>
    </source>
</evidence>
<dbReference type="EMBL" id="CP058580">
    <property type="protein sequence ID" value="QLG64277.1"/>
    <property type="molecule type" value="Genomic_DNA"/>
</dbReference>
<dbReference type="InterPro" id="IPR011991">
    <property type="entry name" value="ArsR-like_HTH"/>
</dbReference>
<keyword evidence="7" id="KW-1185">Reference proteome</keyword>
<feature type="domain" description="HTH arsR-type" evidence="5">
    <location>
        <begin position="1"/>
        <end position="84"/>
    </location>
</feature>
<dbReference type="GeneID" id="56040007"/>
<dbReference type="Proteomes" id="UP000509626">
    <property type="component" value="Plasmid unnamed1"/>
</dbReference>
<evidence type="ECO:0000256" key="3">
    <source>
        <dbReference type="ARBA" id="ARBA00023163"/>
    </source>
</evidence>
<dbReference type="GO" id="GO:0043200">
    <property type="term" value="P:response to amino acid"/>
    <property type="evidence" value="ECO:0007669"/>
    <property type="project" value="TreeGrafter"/>
</dbReference>
<keyword evidence="2" id="KW-0238">DNA-binding</keyword>
<keyword evidence="6" id="KW-0614">Plasmid</keyword>
<dbReference type="InterPro" id="IPR000485">
    <property type="entry name" value="AsnC-type_HTH_dom"/>
</dbReference>
<dbReference type="KEGG" id="halu:HUG12_21070"/>
<protein>
    <submittedName>
        <fullName evidence="6">Lrp/AsnC family transcriptional regulator</fullName>
    </submittedName>
</protein>
<dbReference type="InterPro" id="IPR036388">
    <property type="entry name" value="WH-like_DNA-bd_sf"/>
</dbReference>
<reference evidence="6 7" key="1">
    <citation type="submission" date="2020-06" db="EMBL/GenBank/DDBJ databases">
        <title>NJ-3-1, isolated from saline soil.</title>
        <authorList>
            <person name="Cui H.L."/>
            <person name="Shi X."/>
        </authorList>
    </citation>
    <scope>NUCLEOTIDE SEQUENCE [LARGE SCALE GENOMIC DNA]</scope>
    <source>
        <strain evidence="6 7">NJ-3-1</strain>
        <plasmid evidence="6 7">unnamed1</plasmid>
    </source>
</reference>
<dbReference type="GO" id="GO:0005829">
    <property type="term" value="C:cytosol"/>
    <property type="evidence" value="ECO:0007669"/>
    <property type="project" value="TreeGrafter"/>
</dbReference>
<dbReference type="GO" id="GO:0043565">
    <property type="term" value="F:sequence-specific DNA binding"/>
    <property type="evidence" value="ECO:0007669"/>
    <property type="project" value="InterPro"/>
</dbReference>
<dbReference type="InterPro" id="IPR001845">
    <property type="entry name" value="HTH_ArsR_DNA-bd_dom"/>
</dbReference>
<dbReference type="Gene3D" id="1.10.10.10">
    <property type="entry name" value="Winged helix-like DNA-binding domain superfamily/Winged helix DNA-binding domain"/>
    <property type="match status" value="1"/>
</dbReference>
<sequence>MNLDQTDRSILYLVQKENRTELSTGDIAEQVGVSSSTVSNRLRRLRESGIIVDYKPEIDYEKAGIPHHVLFVCTAPIGDLKRVATDALNTPNVVNVRELLSGTRNLLVEVVGVQTTDVERVAEDLDALGIDIETSEIVREEYSRPLGHFGSQLSGE</sequence>
<organism evidence="6 7">
    <name type="scientific">Halorarum salinum</name>
    <dbReference type="NCBI Taxonomy" id="2743089"/>
    <lineage>
        <taxon>Archaea</taxon>
        <taxon>Methanobacteriati</taxon>
        <taxon>Methanobacteriota</taxon>
        <taxon>Stenosarchaea group</taxon>
        <taxon>Halobacteria</taxon>
        <taxon>Halobacteriales</taxon>
        <taxon>Haloferacaceae</taxon>
        <taxon>Halorarum</taxon>
    </lineage>
</organism>
<dbReference type="CDD" id="cd00090">
    <property type="entry name" value="HTH_ARSR"/>
    <property type="match status" value="1"/>
</dbReference>
<dbReference type="SMART" id="SM00344">
    <property type="entry name" value="HTH_ASNC"/>
    <property type="match status" value="1"/>
</dbReference>
<name>A0A7D5QD92_9EURY</name>
<dbReference type="InterPro" id="IPR019885">
    <property type="entry name" value="Tscrpt_reg_HTH_AsnC-type_CS"/>
</dbReference>
<dbReference type="PROSITE" id="PS50987">
    <property type="entry name" value="HTH_ARSR_2"/>
    <property type="match status" value="1"/>
</dbReference>
<keyword evidence="3" id="KW-0804">Transcription</keyword>